<accession>A0A090TQC2</accession>
<reference evidence="1 2" key="1">
    <citation type="submission" date="2014-09" db="EMBL/GenBank/DDBJ databases">
        <title>Vibrio maritimus JCM 19240. (C210) whole genome shotgun sequence.</title>
        <authorList>
            <person name="Sawabe T."/>
            <person name="Meirelles P."/>
            <person name="Nakanishi M."/>
            <person name="Sayaka M."/>
            <person name="Hattori M."/>
            <person name="Ohkuma M."/>
        </authorList>
    </citation>
    <scope>NUCLEOTIDE SEQUENCE [LARGE SCALE GENOMIC DNA]</scope>
    <source>
        <strain evidence="1 2">JCM 19240</strain>
    </source>
</reference>
<evidence type="ECO:0000313" key="1">
    <source>
        <dbReference type="EMBL" id="GAL33342.1"/>
    </source>
</evidence>
<sequence>MWRQNIGSSAGSKVELKVDAKGVTYKSGKVNNTLHGAISTSCNKAIWDLSFTWVNSANTSANLA</sequence>
<protein>
    <submittedName>
        <fullName evidence="1">Uncharacterized protein</fullName>
    </submittedName>
</protein>
<evidence type="ECO:0000313" key="2">
    <source>
        <dbReference type="Proteomes" id="UP000029224"/>
    </source>
</evidence>
<dbReference type="EMBL" id="BBMT01000003">
    <property type="protein sequence ID" value="GAL33342.1"/>
    <property type="molecule type" value="Genomic_DNA"/>
</dbReference>
<organism evidence="1 2">
    <name type="scientific">Vibrio maritimus</name>
    <dbReference type="NCBI Taxonomy" id="990268"/>
    <lineage>
        <taxon>Bacteria</taxon>
        <taxon>Pseudomonadati</taxon>
        <taxon>Pseudomonadota</taxon>
        <taxon>Gammaproteobacteria</taxon>
        <taxon>Vibrionales</taxon>
        <taxon>Vibrionaceae</taxon>
        <taxon>Vibrio</taxon>
    </lineage>
</organism>
<dbReference type="AlphaFoldDB" id="A0A090TQC2"/>
<dbReference type="Proteomes" id="UP000029224">
    <property type="component" value="Unassembled WGS sequence"/>
</dbReference>
<comment type="caution">
    <text evidence="1">The sequence shown here is derived from an EMBL/GenBank/DDBJ whole genome shotgun (WGS) entry which is preliminary data.</text>
</comment>
<proteinExistence type="predicted"/>
<keyword evidence="2" id="KW-1185">Reference proteome</keyword>
<name>A0A090TQC2_9VIBR</name>
<gene>
    <name evidence="1" type="ORF">JCM19240_2038</name>
</gene>
<reference evidence="1 2" key="2">
    <citation type="submission" date="2014-09" db="EMBL/GenBank/DDBJ databases">
        <authorList>
            <consortium name="NBRP consortium"/>
            <person name="Sawabe T."/>
            <person name="Meirelles P."/>
            <person name="Nakanishi M."/>
            <person name="Sayaka M."/>
            <person name="Hattori M."/>
            <person name="Ohkuma M."/>
        </authorList>
    </citation>
    <scope>NUCLEOTIDE SEQUENCE [LARGE SCALE GENOMIC DNA]</scope>
    <source>
        <strain evidence="1 2">JCM 19240</strain>
    </source>
</reference>